<dbReference type="Proteomes" id="UP000676649">
    <property type="component" value="Chromosome"/>
</dbReference>
<keyword evidence="3" id="KW-0812">Transmembrane</keyword>
<dbReference type="AlphaFoldDB" id="A0A975MLT5"/>
<protein>
    <submittedName>
        <fullName evidence="4">PilN domain-containing protein</fullName>
    </submittedName>
</protein>
<dbReference type="PANTHER" id="PTHR40278:SF1">
    <property type="entry name" value="DNA UTILIZATION PROTEIN HOFN"/>
    <property type="match status" value="1"/>
</dbReference>
<evidence type="ECO:0000313" key="5">
    <source>
        <dbReference type="Proteomes" id="UP000676649"/>
    </source>
</evidence>
<dbReference type="KEGG" id="mpad:KEF85_11180"/>
<organism evidence="4 5">
    <name type="scientific">Methylomonas paludis</name>
    <dbReference type="NCBI Taxonomy" id="1173101"/>
    <lineage>
        <taxon>Bacteria</taxon>
        <taxon>Pseudomonadati</taxon>
        <taxon>Pseudomonadota</taxon>
        <taxon>Gammaproteobacteria</taxon>
        <taxon>Methylococcales</taxon>
        <taxon>Methylococcaceae</taxon>
        <taxon>Methylomonas</taxon>
    </lineage>
</organism>
<feature type="region of interest" description="Disordered" evidence="2">
    <location>
        <begin position="364"/>
        <end position="392"/>
    </location>
</feature>
<keyword evidence="3" id="KW-1133">Transmembrane helix</keyword>
<dbReference type="PANTHER" id="PTHR40278">
    <property type="entry name" value="DNA UTILIZATION PROTEIN HOFN"/>
    <property type="match status" value="1"/>
</dbReference>
<keyword evidence="3" id="KW-0472">Membrane</keyword>
<feature type="transmembrane region" description="Helical" evidence="3">
    <location>
        <begin position="215"/>
        <end position="234"/>
    </location>
</feature>
<evidence type="ECO:0000256" key="3">
    <source>
        <dbReference type="SAM" id="Phobius"/>
    </source>
</evidence>
<feature type="coiled-coil region" evidence="1">
    <location>
        <begin position="233"/>
        <end position="270"/>
    </location>
</feature>
<dbReference type="EMBL" id="CP073754">
    <property type="protein sequence ID" value="QWF69915.1"/>
    <property type="molecule type" value="Genomic_DNA"/>
</dbReference>
<reference evidence="4" key="1">
    <citation type="submission" date="2021-04" db="EMBL/GenBank/DDBJ databases">
        <title>Draft genome sequence data of methanotrophic Methylovulum sp. strain S1L and Methylomonas sp. strain S2AM isolated from boreal lake water columns.</title>
        <authorList>
            <person name="Rissanen A.J."/>
            <person name="Mangayil R."/>
            <person name="Svenning M.M."/>
            <person name="Khanongnuch R."/>
        </authorList>
    </citation>
    <scope>NUCLEOTIDE SEQUENCE</scope>
    <source>
        <strain evidence="4">S2AM</strain>
    </source>
</reference>
<name>A0A975MLT5_9GAMM</name>
<keyword evidence="1" id="KW-0175">Coiled coil</keyword>
<dbReference type="RefSeq" id="WP_215580542.1">
    <property type="nucleotide sequence ID" value="NZ_CP073754.1"/>
</dbReference>
<gene>
    <name evidence="4" type="ORF">KEF85_11180</name>
</gene>
<dbReference type="InterPro" id="IPR043129">
    <property type="entry name" value="ATPase_NBD"/>
</dbReference>
<dbReference type="InterPro" id="IPR007813">
    <property type="entry name" value="PilN"/>
</dbReference>
<evidence type="ECO:0000256" key="1">
    <source>
        <dbReference type="SAM" id="Coils"/>
    </source>
</evidence>
<dbReference type="Pfam" id="PF05137">
    <property type="entry name" value="PilN"/>
    <property type="match status" value="1"/>
</dbReference>
<keyword evidence="5" id="KW-1185">Reference proteome</keyword>
<dbReference type="SUPFAM" id="SSF53067">
    <property type="entry name" value="Actin-like ATPase domain"/>
    <property type="match status" value="1"/>
</dbReference>
<dbReference type="Gene3D" id="3.30.1490.300">
    <property type="match status" value="1"/>
</dbReference>
<proteinExistence type="predicted"/>
<evidence type="ECO:0000256" key="2">
    <source>
        <dbReference type="SAM" id="MobiDB-lite"/>
    </source>
</evidence>
<dbReference type="InterPro" id="IPR052534">
    <property type="entry name" value="Extracell_DNA_Util/SecSys_Comp"/>
</dbReference>
<sequence>MNLQSTIDIDFKRFFQWWGRELAFLIPVGIRRFLSDKPARIILTANNLGFNVSSYLDEDQVEPVFSRFFEFSEREVFETLIQQFPGLEKAEYILALNAEQAIAKIVYLPEAALENLQQVVGFELDRYTPFTAEQVYYSVAPLAKTGYGQIQVLLVLSPQAIIDELYGQISLWNLQLSRIEYADLHAEFPQLRGQYNLLPDRYRTGTDKLAESVHWLLNFLIFVLMLAVLVYPVWQDKQAVDQLKNQIKTLEKETRVVDAQQMEIDALRDQTQWLINNKVHTPEIIKVLTELTHLFKDDSWLTNLQYSEMHAQIQGQSPMASALIGVLEASPYFSNVSFVSPLTQDKTTGLERFQISMDVIANPPLPDAAVANPDNATSAEPQPESDSGKPHE</sequence>
<evidence type="ECO:0000313" key="4">
    <source>
        <dbReference type="EMBL" id="QWF69915.1"/>
    </source>
</evidence>
<accession>A0A975MLT5</accession>